<protein>
    <submittedName>
        <fullName evidence="1">Uncharacterized protein</fullName>
    </submittedName>
</protein>
<organism evidence="1 2">
    <name type="scientific">Ambrosia artemisiifolia</name>
    <name type="common">Common ragweed</name>
    <dbReference type="NCBI Taxonomy" id="4212"/>
    <lineage>
        <taxon>Eukaryota</taxon>
        <taxon>Viridiplantae</taxon>
        <taxon>Streptophyta</taxon>
        <taxon>Embryophyta</taxon>
        <taxon>Tracheophyta</taxon>
        <taxon>Spermatophyta</taxon>
        <taxon>Magnoliopsida</taxon>
        <taxon>eudicotyledons</taxon>
        <taxon>Gunneridae</taxon>
        <taxon>Pentapetalae</taxon>
        <taxon>asterids</taxon>
        <taxon>campanulids</taxon>
        <taxon>Asterales</taxon>
        <taxon>Asteraceae</taxon>
        <taxon>Asteroideae</taxon>
        <taxon>Heliantheae alliance</taxon>
        <taxon>Heliantheae</taxon>
        <taxon>Ambrosia</taxon>
    </lineage>
</organism>
<keyword evidence="2" id="KW-1185">Reference proteome</keyword>
<proteinExistence type="predicted"/>
<accession>A0AAD5BRY7</accession>
<evidence type="ECO:0000313" key="1">
    <source>
        <dbReference type="EMBL" id="KAI7728568.1"/>
    </source>
</evidence>
<name>A0AAD5BRY7_AMBAR</name>
<reference evidence="1" key="1">
    <citation type="submission" date="2022-06" db="EMBL/GenBank/DDBJ databases">
        <title>Uncovering the hologenomic basis of an extraordinary plant invasion.</title>
        <authorList>
            <person name="Bieker V.C."/>
            <person name="Martin M.D."/>
            <person name="Gilbert T."/>
            <person name="Hodgins K."/>
            <person name="Battlay P."/>
            <person name="Petersen B."/>
            <person name="Wilson J."/>
        </authorList>
    </citation>
    <scope>NUCLEOTIDE SEQUENCE</scope>
    <source>
        <strain evidence="1">AA19_3_7</strain>
        <tissue evidence="1">Leaf</tissue>
    </source>
</reference>
<dbReference type="EMBL" id="JAMZMK010011193">
    <property type="protein sequence ID" value="KAI7728568.1"/>
    <property type="molecule type" value="Genomic_DNA"/>
</dbReference>
<dbReference type="AlphaFoldDB" id="A0AAD5BRY7"/>
<gene>
    <name evidence="1" type="ORF">M8C21_001086</name>
</gene>
<comment type="caution">
    <text evidence="1">The sequence shown here is derived from an EMBL/GenBank/DDBJ whole genome shotgun (WGS) entry which is preliminary data.</text>
</comment>
<evidence type="ECO:0000313" key="2">
    <source>
        <dbReference type="Proteomes" id="UP001206925"/>
    </source>
</evidence>
<dbReference type="Proteomes" id="UP001206925">
    <property type="component" value="Unassembled WGS sequence"/>
</dbReference>
<sequence length="73" mass="8004">MTAMGVYVRDLLLGQVPVKFLISSGHFTITSLNGSDFDLEQIKSDSFFMIHMANLQALIQIGHKTLPIDPIGA</sequence>